<feature type="domain" description="Helix-turn-helix" evidence="2">
    <location>
        <begin position="34"/>
        <end position="77"/>
    </location>
</feature>
<name>B8INZ8_METNO</name>
<gene>
    <name evidence="3" type="ordered locus">Mnod_3605</name>
</gene>
<organism evidence="3 4">
    <name type="scientific">Methylobacterium nodulans (strain LMG 21967 / CNCM I-2342 / ORS 2060)</name>
    <dbReference type="NCBI Taxonomy" id="460265"/>
    <lineage>
        <taxon>Bacteria</taxon>
        <taxon>Pseudomonadati</taxon>
        <taxon>Pseudomonadota</taxon>
        <taxon>Alphaproteobacteria</taxon>
        <taxon>Hyphomicrobiales</taxon>
        <taxon>Methylobacteriaceae</taxon>
        <taxon>Methylobacterium</taxon>
    </lineage>
</organism>
<feature type="region of interest" description="Disordered" evidence="1">
    <location>
        <begin position="1"/>
        <end position="26"/>
    </location>
</feature>
<dbReference type="AlphaFoldDB" id="B8INZ8"/>
<feature type="compositionally biased region" description="Basic and acidic residues" evidence="1">
    <location>
        <begin position="1"/>
        <end position="20"/>
    </location>
</feature>
<dbReference type="InterPro" id="IPR041657">
    <property type="entry name" value="HTH_17"/>
</dbReference>
<dbReference type="Proteomes" id="UP000008207">
    <property type="component" value="Chromosome"/>
</dbReference>
<dbReference type="STRING" id="460265.Mnod_3605"/>
<protein>
    <recommendedName>
        <fullName evidence="2">Helix-turn-helix domain-containing protein</fullName>
    </recommendedName>
</protein>
<evidence type="ECO:0000256" key="1">
    <source>
        <dbReference type="SAM" id="MobiDB-lite"/>
    </source>
</evidence>
<proteinExistence type="predicted"/>
<dbReference type="Pfam" id="PF12728">
    <property type="entry name" value="HTH_17"/>
    <property type="match status" value="1"/>
</dbReference>
<dbReference type="HOGENOM" id="CLU_2465497_0_0_5"/>
<dbReference type="EMBL" id="CP001349">
    <property type="protein sequence ID" value="ACL58514.1"/>
    <property type="molecule type" value="Genomic_DNA"/>
</dbReference>
<keyword evidence="4" id="KW-1185">Reference proteome</keyword>
<dbReference type="KEGG" id="mno:Mnod_3605"/>
<sequence length="88" mass="9526">MRRAERIPSQRETPIQERSVKRAQSSITPLAHRVEDAAGMVGVSTSMIWKLIREGKLRSSKIGRATVIPHGDLVALIGGSAVDAPPQT</sequence>
<dbReference type="OrthoDB" id="8003135at2"/>
<evidence type="ECO:0000313" key="3">
    <source>
        <dbReference type="EMBL" id="ACL58514.1"/>
    </source>
</evidence>
<reference evidence="3 4" key="1">
    <citation type="submission" date="2009-01" db="EMBL/GenBank/DDBJ databases">
        <title>Complete sequence of chromosome of Methylobacterium nodulans ORS 2060.</title>
        <authorList>
            <consortium name="US DOE Joint Genome Institute"/>
            <person name="Lucas S."/>
            <person name="Copeland A."/>
            <person name="Lapidus A."/>
            <person name="Glavina del Rio T."/>
            <person name="Dalin E."/>
            <person name="Tice H."/>
            <person name="Bruce D."/>
            <person name="Goodwin L."/>
            <person name="Pitluck S."/>
            <person name="Sims D."/>
            <person name="Brettin T."/>
            <person name="Detter J.C."/>
            <person name="Han C."/>
            <person name="Larimer F."/>
            <person name="Land M."/>
            <person name="Hauser L."/>
            <person name="Kyrpides N."/>
            <person name="Ivanova N."/>
            <person name="Marx C.J."/>
            <person name="Richardson P."/>
        </authorList>
    </citation>
    <scope>NUCLEOTIDE SEQUENCE [LARGE SCALE GENOMIC DNA]</scope>
    <source>
        <strain evidence="4">LMG 21967 / CNCM I-2342 / ORS 2060</strain>
    </source>
</reference>
<evidence type="ECO:0000313" key="4">
    <source>
        <dbReference type="Proteomes" id="UP000008207"/>
    </source>
</evidence>
<accession>B8INZ8</accession>
<evidence type="ECO:0000259" key="2">
    <source>
        <dbReference type="Pfam" id="PF12728"/>
    </source>
</evidence>
<dbReference type="eggNOG" id="ENOG50310PW">
    <property type="taxonomic scope" value="Bacteria"/>
</dbReference>